<dbReference type="EMBL" id="JAJJMB010010087">
    <property type="protein sequence ID" value="KAI3910857.1"/>
    <property type="molecule type" value="Genomic_DNA"/>
</dbReference>
<keyword evidence="1" id="KW-0812">Transmembrane</keyword>
<sequence length="485" mass="55832">MLNMDFNDEFRQFEDQKIIDEDNLNQFSLNSITFIRLYLITHLTQITCMGNAMSSAQYTRLLFDRGRVFNWSKLLEKYTDDFVIEHKSELGYHLYLLFEYSRVFESDKNREKCIASKLFEDMTQQDSAICFTFGLNVTEEGESSNAVGDCISLSVSGKVFHRGRLLELIRRYSYYIRNDSNFSFGVLISGLSALHGLILMHKCNAVVVCTLILELGYGFELLLVKLNMVLWVQKSDNCVTLKVLNSEGATSDCSKLFEKSSQKSENLWAVLILQMTIETDGVISQGLIAQLQVKDCRPQILMSVAWKVFWEIVTSTTGCHMLLLWDLETFMEYSILVFLFPFEFNLFFFGLRSIRRSISYVWMFIELLISHGSIVCGSSCWSVSWEENHILQLMNDTSVKMETKSNQTVCSCGCEVLKLCIKNVQHHPLMLLLPKKYEWRVGMHNISIEADEVVCDGLGGNTWYLGRKEFIIRVDEISEMLAKAS</sequence>
<organism evidence="2 3">
    <name type="scientific">Papaver atlanticum</name>
    <dbReference type="NCBI Taxonomy" id="357466"/>
    <lineage>
        <taxon>Eukaryota</taxon>
        <taxon>Viridiplantae</taxon>
        <taxon>Streptophyta</taxon>
        <taxon>Embryophyta</taxon>
        <taxon>Tracheophyta</taxon>
        <taxon>Spermatophyta</taxon>
        <taxon>Magnoliopsida</taxon>
        <taxon>Ranunculales</taxon>
        <taxon>Papaveraceae</taxon>
        <taxon>Papaveroideae</taxon>
        <taxon>Papaver</taxon>
    </lineage>
</organism>
<accession>A0AAD4SKC1</accession>
<keyword evidence="1" id="KW-1133">Transmembrane helix</keyword>
<feature type="transmembrane region" description="Helical" evidence="1">
    <location>
        <begin position="330"/>
        <end position="349"/>
    </location>
</feature>
<dbReference type="AlphaFoldDB" id="A0AAD4SKC1"/>
<keyword evidence="1" id="KW-0472">Membrane</keyword>
<name>A0AAD4SKC1_9MAGN</name>
<reference evidence="2" key="1">
    <citation type="submission" date="2022-04" db="EMBL/GenBank/DDBJ databases">
        <title>A functionally conserved STORR gene fusion in Papaver species that diverged 16.8 million years ago.</title>
        <authorList>
            <person name="Catania T."/>
        </authorList>
    </citation>
    <scope>NUCLEOTIDE SEQUENCE</scope>
    <source>
        <strain evidence="2">S-188037</strain>
    </source>
</reference>
<comment type="caution">
    <text evidence="2">The sequence shown here is derived from an EMBL/GenBank/DDBJ whole genome shotgun (WGS) entry which is preliminary data.</text>
</comment>
<gene>
    <name evidence="2" type="ORF">MKW98_022544</name>
</gene>
<evidence type="ECO:0000313" key="2">
    <source>
        <dbReference type="EMBL" id="KAI3910857.1"/>
    </source>
</evidence>
<keyword evidence="3" id="KW-1185">Reference proteome</keyword>
<proteinExistence type="predicted"/>
<protein>
    <submittedName>
        <fullName evidence="2">Uncharacterized protein</fullName>
    </submittedName>
</protein>
<evidence type="ECO:0000256" key="1">
    <source>
        <dbReference type="SAM" id="Phobius"/>
    </source>
</evidence>
<dbReference type="Proteomes" id="UP001202328">
    <property type="component" value="Unassembled WGS sequence"/>
</dbReference>
<evidence type="ECO:0000313" key="3">
    <source>
        <dbReference type="Proteomes" id="UP001202328"/>
    </source>
</evidence>